<dbReference type="EMBL" id="JARWAN010000034">
    <property type="protein sequence ID" value="MDR5900298.1"/>
    <property type="molecule type" value="Genomic_DNA"/>
</dbReference>
<protein>
    <recommendedName>
        <fullName evidence="4">Transmembrane protein</fullName>
    </recommendedName>
</protein>
<evidence type="ECO:0000256" key="1">
    <source>
        <dbReference type="SAM" id="Phobius"/>
    </source>
</evidence>
<name>A0ABU1H9W5_9GAMM</name>
<proteinExistence type="predicted"/>
<feature type="transmembrane region" description="Helical" evidence="1">
    <location>
        <begin position="20"/>
        <end position="42"/>
    </location>
</feature>
<keyword evidence="3" id="KW-1185">Reference proteome</keyword>
<sequence>MENTVTSQPNTTEGMCKAVYLLYLVGLFTGITALIGLIIAYINRNDAPDWLQTHYQFQIRTFWIGFLFLILGTLLSYILIGIFILLFWIIWLIVRVIKGWKYLSQQKPHPNPSGWML</sequence>
<feature type="transmembrane region" description="Helical" evidence="1">
    <location>
        <begin position="62"/>
        <end position="94"/>
    </location>
</feature>
<comment type="caution">
    <text evidence="2">The sequence shown here is derived from an EMBL/GenBank/DDBJ whole genome shotgun (WGS) entry which is preliminary data.</text>
</comment>
<keyword evidence="1" id="KW-0812">Transmembrane</keyword>
<dbReference type="RefSeq" id="WP_309657175.1">
    <property type="nucleotide sequence ID" value="NZ_JARWAN010000034.1"/>
</dbReference>
<reference evidence="2 3" key="1">
    <citation type="submission" date="2023-04" db="EMBL/GenBank/DDBJ databases">
        <title>A long-awaited taxogenomic arrangement of the family Halomonadaceae.</title>
        <authorList>
            <person name="De La Haba R."/>
            <person name="Chuvochina M."/>
            <person name="Wittouck S."/>
            <person name="Arahal D.R."/>
            <person name="Sanchez-Porro C."/>
            <person name="Hugenholtz P."/>
            <person name="Ventosa A."/>
        </authorList>
    </citation>
    <scope>NUCLEOTIDE SEQUENCE [LARGE SCALE GENOMIC DNA]</scope>
    <source>
        <strain evidence="2 3">DSM 21020</strain>
    </source>
</reference>
<keyword evidence="1" id="KW-1133">Transmembrane helix</keyword>
<dbReference type="Proteomes" id="UP001254564">
    <property type="component" value="Unassembled WGS sequence"/>
</dbReference>
<accession>A0ABU1H9W5</accession>
<evidence type="ECO:0000313" key="3">
    <source>
        <dbReference type="Proteomes" id="UP001254564"/>
    </source>
</evidence>
<organism evidence="2 3">
    <name type="scientific">Vreelandella vilamensis</name>
    <dbReference type="NCBI Taxonomy" id="531309"/>
    <lineage>
        <taxon>Bacteria</taxon>
        <taxon>Pseudomonadati</taxon>
        <taxon>Pseudomonadota</taxon>
        <taxon>Gammaproteobacteria</taxon>
        <taxon>Oceanospirillales</taxon>
        <taxon>Halomonadaceae</taxon>
        <taxon>Vreelandella</taxon>
    </lineage>
</organism>
<gene>
    <name evidence="2" type="ORF">QC823_15105</name>
</gene>
<evidence type="ECO:0008006" key="4">
    <source>
        <dbReference type="Google" id="ProtNLM"/>
    </source>
</evidence>
<keyword evidence="1" id="KW-0472">Membrane</keyword>
<evidence type="ECO:0000313" key="2">
    <source>
        <dbReference type="EMBL" id="MDR5900298.1"/>
    </source>
</evidence>